<evidence type="ECO:0000256" key="1">
    <source>
        <dbReference type="SAM" id="Phobius"/>
    </source>
</evidence>
<reference evidence="2 3" key="1">
    <citation type="submission" date="2024-03" db="EMBL/GenBank/DDBJ databases">
        <title>Novel Streptomyces species of biotechnological and ecological value are a feature of Machair soil.</title>
        <authorList>
            <person name="Prole J.R."/>
            <person name="Goodfellow M."/>
            <person name="Allenby N."/>
            <person name="Ward A.C."/>
        </authorList>
    </citation>
    <scope>NUCLEOTIDE SEQUENCE [LARGE SCALE GENOMIC DNA]</scope>
    <source>
        <strain evidence="2 3">MS1.HAVA.3</strain>
    </source>
</reference>
<keyword evidence="1" id="KW-0472">Membrane</keyword>
<accession>A0ABU8UE11</accession>
<name>A0ABU8UE11_9ACTN</name>
<keyword evidence="1" id="KW-0812">Transmembrane</keyword>
<dbReference type="EMBL" id="JBBKAM010000004">
    <property type="protein sequence ID" value="MEJ8646141.1"/>
    <property type="molecule type" value="Genomic_DNA"/>
</dbReference>
<protein>
    <submittedName>
        <fullName evidence="2">Uncharacterized protein</fullName>
    </submittedName>
</protein>
<comment type="caution">
    <text evidence="2">The sequence shown here is derived from an EMBL/GenBank/DDBJ whole genome shotgun (WGS) entry which is preliminary data.</text>
</comment>
<keyword evidence="1" id="KW-1133">Transmembrane helix</keyword>
<gene>
    <name evidence="2" type="ORF">WKI68_42730</name>
</gene>
<evidence type="ECO:0000313" key="3">
    <source>
        <dbReference type="Proteomes" id="UP001382904"/>
    </source>
</evidence>
<proteinExistence type="predicted"/>
<organism evidence="2 3">
    <name type="scientific">Streptomyces caledonius</name>
    <dbReference type="NCBI Taxonomy" id="3134107"/>
    <lineage>
        <taxon>Bacteria</taxon>
        <taxon>Bacillati</taxon>
        <taxon>Actinomycetota</taxon>
        <taxon>Actinomycetes</taxon>
        <taxon>Kitasatosporales</taxon>
        <taxon>Streptomycetaceae</taxon>
        <taxon>Streptomyces</taxon>
    </lineage>
</organism>
<sequence>MLLLLGIVVVLVLGATGYLCVAHPSLTAPIAAVGGVGAALVAALGVALALRRR</sequence>
<evidence type="ECO:0000313" key="2">
    <source>
        <dbReference type="EMBL" id="MEJ8646141.1"/>
    </source>
</evidence>
<keyword evidence="3" id="KW-1185">Reference proteome</keyword>
<dbReference type="Proteomes" id="UP001382904">
    <property type="component" value="Unassembled WGS sequence"/>
</dbReference>
<feature type="transmembrane region" description="Helical" evidence="1">
    <location>
        <begin position="27"/>
        <end position="50"/>
    </location>
</feature>